<dbReference type="Proteomes" id="UP000805193">
    <property type="component" value="Unassembled WGS sequence"/>
</dbReference>
<evidence type="ECO:0000313" key="1">
    <source>
        <dbReference type="EMBL" id="KAG0422645.1"/>
    </source>
</evidence>
<sequence length="483" mass="52964">MSDENGYQSGVGHKLNTSTMTSKGLLPLQPMKSVSGEKSSNTSLGSSFNATAVNISTSHTPSKTPRKTPSKHSRKKTPRKTPVAGNGGDRFIPNRQRMQFELANYVLTKKENTSEDCENAAYRAALEGQLNTDLANFRIMSYSDKAPAPPEGHVGSRVLYSASKPTAASKKATRYIPRTAERVLDAPDICNDFYLNVIDWSSKNQLAVCLKGQLYLWNASTGSVDQLLELQAPDAYLSSVSWSADGSYLAVGTSENQVQLWDVAQQKRLRTLTGHASRICSLSWNVHTLSSGSRSGRVHHHDVRVVDHHVGTLCAHQQEVCGLRWSPDGRWLASGGNDNLVHVWPDSMSHGSVAPLHTFVEHQAAVKALAWCPWQSSLLASGGGTADRCIRFWSCNLGSQLNFIDTTSQVSSLLWSEEHKEIISGHTARILNTSLSPDGTMVASAGADETLRIWNCFAKDPTKKKQEKLQARSISTMFRQSIR</sequence>
<name>A0AC60PNP2_IXOPE</name>
<accession>A0AC60PNP2</accession>
<organism evidence="1 2">
    <name type="scientific">Ixodes persulcatus</name>
    <name type="common">Taiga tick</name>
    <dbReference type="NCBI Taxonomy" id="34615"/>
    <lineage>
        <taxon>Eukaryota</taxon>
        <taxon>Metazoa</taxon>
        <taxon>Ecdysozoa</taxon>
        <taxon>Arthropoda</taxon>
        <taxon>Chelicerata</taxon>
        <taxon>Arachnida</taxon>
        <taxon>Acari</taxon>
        <taxon>Parasitiformes</taxon>
        <taxon>Ixodida</taxon>
        <taxon>Ixodoidea</taxon>
        <taxon>Ixodidae</taxon>
        <taxon>Ixodinae</taxon>
        <taxon>Ixodes</taxon>
    </lineage>
</organism>
<reference evidence="1 2" key="1">
    <citation type="journal article" date="2020" name="Cell">
        <title>Large-Scale Comparative Analyses of Tick Genomes Elucidate Their Genetic Diversity and Vector Capacities.</title>
        <authorList>
            <consortium name="Tick Genome and Microbiome Consortium (TIGMIC)"/>
            <person name="Jia N."/>
            <person name="Wang J."/>
            <person name="Shi W."/>
            <person name="Du L."/>
            <person name="Sun Y."/>
            <person name="Zhan W."/>
            <person name="Jiang J.F."/>
            <person name="Wang Q."/>
            <person name="Zhang B."/>
            <person name="Ji P."/>
            <person name="Bell-Sakyi L."/>
            <person name="Cui X.M."/>
            <person name="Yuan T.T."/>
            <person name="Jiang B.G."/>
            <person name="Yang W.F."/>
            <person name="Lam T.T."/>
            <person name="Chang Q.C."/>
            <person name="Ding S.J."/>
            <person name="Wang X.J."/>
            <person name="Zhu J.G."/>
            <person name="Ruan X.D."/>
            <person name="Zhao L."/>
            <person name="Wei J.T."/>
            <person name="Ye R.Z."/>
            <person name="Que T.C."/>
            <person name="Du C.H."/>
            <person name="Zhou Y.H."/>
            <person name="Cheng J.X."/>
            <person name="Dai P.F."/>
            <person name="Guo W.B."/>
            <person name="Han X.H."/>
            <person name="Huang E.J."/>
            <person name="Li L.F."/>
            <person name="Wei W."/>
            <person name="Gao Y.C."/>
            <person name="Liu J.Z."/>
            <person name="Shao H.Z."/>
            <person name="Wang X."/>
            <person name="Wang C.C."/>
            <person name="Yang T.C."/>
            <person name="Huo Q.B."/>
            <person name="Li W."/>
            <person name="Chen H.Y."/>
            <person name="Chen S.E."/>
            <person name="Zhou L.G."/>
            <person name="Ni X.B."/>
            <person name="Tian J.H."/>
            <person name="Sheng Y."/>
            <person name="Liu T."/>
            <person name="Pan Y.S."/>
            <person name="Xia L.Y."/>
            <person name="Li J."/>
            <person name="Zhao F."/>
            <person name="Cao W.C."/>
        </authorList>
    </citation>
    <scope>NUCLEOTIDE SEQUENCE [LARGE SCALE GENOMIC DNA]</scope>
    <source>
        <strain evidence="1">Iper-2018</strain>
    </source>
</reference>
<evidence type="ECO:0000313" key="2">
    <source>
        <dbReference type="Proteomes" id="UP000805193"/>
    </source>
</evidence>
<protein>
    <submittedName>
        <fullName evidence="1">Uncharacterized protein</fullName>
    </submittedName>
</protein>
<gene>
    <name evidence="1" type="ORF">HPB47_001535</name>
</gene>
<keyword evidence="2" id="KW-1185">Reference proteome</keyword>
<comment type="caution">
    <text evidence="1">The sequence shown here is derived from an EMBL/GenBank/DDBJ whole genome shotgun (WGS) entry which is preliminary data.</text>
</comment>
<dbReference type="EMBL" id="JABSTQ010010199">
    <property type="protein sequence ID" value="KAG0422645.1"/>
    <property type="molecule type" value="Genomic_DNA"/>
</dbReference>
<proteinExistence type="predicted"/>